<dbReference type="Proteomes" id="UP000559182">
    <property type="component" value="Unassembled WGS sequence"/>
</dbReference>
<evidence type="ECO:0000313" key="3">
    <source>
        <dbReference type="Proteomes" id="UP000559182"/>
    </source>
</evidence>
<feature type="transmembrane region" description="Helical" evidence="1">
    <location>
        <begin position="54"/>
        <end position="74"/>
    </location>
</feature>
<keyword evidence="1" id="KW-0472">Membrane</keyword>
<comment type="caution">
    <text evidence="2">The sequence shown here is derived from an EMBL/GenBank/DDBJ whole genome shotgun (WGS) entry which is preliminary data.</text>
</comment>
<sequence length="197" mass="20659">MHILALLDPFVDALYAVVGPLAEHVPAAVLVVALTLLTRLALHPLMRRPGLLTIVAQAPVFATIYRLFTSPVIAGQQNLLLDQSLLGAPMAGHLLGVGLPGVFVLGGLLALIALVGWLTVLDARAHVPELKLPDGQPPEVAAAAALMQRVAPYLSLGSVLFAALMPLAAMCYLLTSSAWSLLERRHLRGLTAAAAPL</sequence>
<evidence type="ECO:0000256" key="1">
    <source>
        <dbReference type="SAM" id="Phobius"/>
    </source>
</evidence>
<gene>
    <name evidence="2" type="ORF">FHU39_003279</name>
</gene>
<keyword evidence="3" id="KW-1185">Reference proteome</keyword>
<protein>
    <submittedName>
        <fullName evidence="2">YidC/Oxa1 family membrane protein insertase</fullName>
    </submittedName>
</protein>
<keyword evidence="1" id="KW-1133">Transmembrane helix</keyword>
<name>A0A839NEZ1_9MICO</name>
<accession>A0A839NEZ1</accession>
<dbReference type="EMBL" id="JACHVQ010000002">
    <property type="protein sequence ID" value="MBB2893261.1"/>
    <property type="molecule type" value="Genomic_DNA"/>
</dbReference>
<feature type="transmembrane region" description="Helical" evidence="1">
    <location>
        <begin position="153"/>
        <end position="175"/>
    </location>
</feature>
<feature type="transmembrane region" description="Helical" evidence="1">
    <location>
        <begin position="94"/>
        <end position="121"/>
    </location>
</feature>
<evidence type="ECO:0000313" key="2">
    <source>
        <dbReference type="EMBL" id="MBB2893261.1"/>
    </source>
</evidence>
<reference evidence="2 3" key="1">
    <citation type="submission" date="2020-08" db="EMBL/GenBank/DDBJ databases">
        <title>Sequencing the genomes of 1000 actinobacteria strains.</title>
        <authorList>
            <person name="Klenk H.-P."/>
        </authorList>
    </citation>
    <scope>NUCLEOTIDE SEQUENCE [LARGE SCALE GENOMIC DNA]</scope>
    <source>
        <strain evidence="2 3">DSM 105369</strain>
    </source>
</reference>
<organism evidence="2 3">
    <name type="scientific">Flexivirga oryzae</name>
    <dbReference type="NCBI Taxonomy" id="1794944"/>
    <lineage>
        <taxon>Bacteria</taxon>
        <taxon>Bacillati</taxon>
        <taxon>Actinomycetota</taxon>
        <taxon>Actinomycetes</taxon>
        <taxon>Micrococcales</taxon>
        <taxon>Dermacoccaceae</taxon>
        <taxon>Flexivirga</taxon>
    </lineage>
</organism>
<keyword evidence="1" id="KW-0812">Transmembrane</keyword>
<dbReference type="RefSeq" id="WP_183321598.1">
    <property type="nucleotide sequence ID" value="NZ_JACHVQ010000002.1"/>
</dbReference>
<dbReference type="AlphaFoldDB" id="A0A839NEZ1"/>
<proteinExistence type="predicted"/>
<feature type="transmembrane region" description="Helical" evidence="1">
    <location>
        <begin position="24"/>
        <end position="42"/>
    </location>
</feature>